<dbReference type="InterPro" id="IPR013922">
    <property type="entry name" value="Cyclin_PHO80-like"/>
</dbReference>
<dbReference type="GO" id="GO:0019901">
    <property type="term" value="F:protein kinase binding"/>
    <property type="evidence" value="ECO:0007669"/>
    <property type="project" value="InterPro"/>
</dbReference>
<proteinExistence type="predicted"/>
<dbReference type="Gene3D" id="1.10.472.10">
    <property type="entry name" value="Cyclin-like"/>
    <property type="match status" value="1"/>
</dbReference>
<dbReference type="AlphaFoldDB" id="A0A4Z1T1E5"/>
<dbReference type="PANTHER" id="PTHR15615">
    <property type="match status" value="1"/>
</dbReference>
<dbReference type="PANTHER" id="PTHR15615:SF108">
    <property type="entry name" value="PROTEIN CNPPD1"/>
    <property type="match status" value="1"/>
</dbReference>
<dbReference type="Proteomes" id="UP000315496">
    <property type="component" value="Chromosome 5"/>
</dbReference>
<sequence>MSASEAATFILHLLRPVEATQERLETLTALLERLTTFLEASEAVVVYALGLLRRALTRAGRRHLDGADVEAFAIVAIVVASGMLEDATFSKRDWAALVRRSPARLVVWEARFLALLGFETLISRQEFEKVRRRLKALERLEVVG</sequence>
<name>A0A4Z1T1E5_GIAMU</name>
<organism evidence="1 2">
    <name type="scientific">Giardia muris</name>
    <dbReference type="NCBI Taxonomy" id="5742"/>
    <lineage>
        <taxon>Eukaryota</taxon>
        <taxon>Metamonada</taxon>
        <taxon>Diplomonadida</taxon>
        <taxon>Hexamitidae</taxon>
        <taxon>Giardiinae</taxon>
        <taxon>Giardia</taxon>
    </lineage>
</organism>
<keyword evidence="2" id="KW-1185">Reference proteome</keyword>
<protein>
    <submittedName>
        <fullName evidence="1">Cyclin family protein</fullName>
    </submittedName>
</protein>
<dbReference type="EMBL" id="VDLU01000005">
    <property type="protein sequence ID" value="TNJ26359.1"/>
    <property type="molecule type" value="Genomic_DNA"/>
</dbReference>
<evidence type="ECO:0000313" key="2">
    <source>
        <dbReference type="Proteomes" id="UP000315496"/>
    </source>
</evidence>
<reference evidence="1 2" key="1">
    <citation type="submission" date="2019-05" db="EMBL/GenBank/DDBJ databases">
        <title>The compact genome of Giardia muris reveals important steps in the evolution of intestinal protozoan parasites.</title>
        <authorList>
            <person name="Xu F."/>
            <person name="Jimenez-Gonzalez A."/>
            <person name="Einarsson E."/>
            <person name="Astvaldsson A."/>
            <person name="Peirasmaki D."/>
            <person name="Eckmann L."/>
            <person name="Andersson J.O."/>
            <person name="Svard S.G."/>
            <person name="Jerlstrom-Hultqvist J."/>
        </authorList>
    </citation>
    <scope>NUCLEOTIDE SEQUENCE [LARGE SCALE GENOMIC DNA]</scope>
    <source>
        <strain evidence="1 2">Roberts-Thomson</strain>
    </source>
</reference>
<comment type="caution">
    <text evidence="1">The sequence shown here is derived from an EMBL/GenBank/DDBJ whole genome shotgun (WGS) entry which is preliminary data.</text>
</comment>
<accession>A0A4Z1T1E5</accession>
<gene>
    <name evidence="1" type="ORF">GMRT_fx008</name>
</gene>
<evidence type="ECO:0000313" key="1">
    <source>
        <dbReference type="EMBL" id="TNJ26359.1"/>
    </source>
</evidence>
<dbReference type="VEuPathDB" id="GiardiaDB:GMRT_fx008"/>
<dbReference type="Pfam" id="PF08613">
    <property type="entry name" value="Cyclin"/>
    <property type="match status" value="1"/>
</dbReference>